<name>A0A410FSM5_BIPS1</name>
<dbReference type="AlphaFoldDB" id="A0A410FSM5"/>
<gene>
    <name evidence="1" type="ORF">BIP78_0203</name>
</gene>
<evidence type="ECO:0000313" key="1">
    <source>
        <dbReference type="EMBL" id="QAA75971.1"/>
    </source>
</evidence>
<dbReference type="KEGG" id="bih:BIP78_0203"/>
<accession>A0A410FSM5</accession>
<evidence type="ECO:0000313" key="2">
    <source>
        <dbReference type="Proteomes" id="UP000287233"/>
    </source>
</evidence>
<dbReference type="Proteomes" id="UP000287233">
    <property type="component" value="Chromosome"/>
</dbReference>
<reference evidence="2" key="1">
    <citation type="submission" date="2018-12" db="EMBL/GenBank/DDBJ databases">
        <title>Complete genome sequence of an uncultured bacterium of the candidate phylum Bipolaricaulota.</title>
        <authorList>
            <person name="Kadnikov V.V."/>
            <person name="Mardanov A.V."/>
            <person name="Beletsky A.V."/>
            <person name="Frank Y.A."/>
            <person name="Karnachuk O.V."/>
            <person name="Ravin N.V."/>
        </authorList>
    </citation>
    <scope>NUCLEOTIDE SEQUENCE [LARGE SCALE GENOMIC DNA]</scope>
</reference>
<sequence>MMGMPKWTQMVAVALAAVVGLVPASAQAGRVLPAGEEVLR</sequence>
<organism evidence="1 2">
    <name type="scientific">Bipolaricaulis sibiricus</name>
    <dbReference type="NCBI Taxonomy" id="2501609"/>
    <lineage>
        <taxon>Bacteria</taxon>
        <taxon>Candidatus Bipolaricaulota</taxon>
        <taxon>Candidatus Bipolaricaulia</taxon>
        <taxon>Candidatus Bipolaricaulales</taxon>
        <taxon>Candidatus Bipolaricaulaceae</taxon>
        <taxon>Candidatus Bipolaricaulis</taxon>
    </lineage>
</organism>
<dbReference type="EMBL" id="CP034928">
    <property type="protein sequence ID" value="QAA75971.1"/>
    <property type="molecule type" value="Genomic_DNA"/>
</dbReference>
<proteinExistence type="predicted"/>
<protein>
    <submittedName>
        <fullName evidence="1">Uncharacterized protein</fullName>
    </submittedName>
</protein>